<dbReference type="SMART" id="SM00922">
    <property type="entry name" value="MR_MLE"/>
    <property type="match status" value="1"/>
</dbReference>
<comment type="similarity">
    <text evidence="2">Belongs to the mandelate racemase/muconate lactonizing enzyme family. GalD subfamily.</text>
</comment>
<proteinExistence type="inferred from homology"/>
<dbReference type="InterPro" id="IPR029017">
    <property type="entry name" value="Enolase-like_N"/>
</dbReference>
<dbReference type="PANTHER" id="PTHR13794">
    <property type="entry name" value="ENOLASE SUPERFAMILY, MANDELATE RACEMASE"/>
    <property type="match status" value="1"/>
</dbReference>
<dbReference type="FunFam" id="3.20.20.120:FF:000005">
    <property type="entry name" value="Putative L-rhamnonate dehydratase"/>
    <property type="match status" value="1"/>
</dbReference>
<evidence type="ECO:0000256" key="3">
    <source>
        <dbReference type="ARBA" id="ARBA00022723"/>
    </source>
</evidence>
<feature type="domain" description="Mandelate racemase/muconate lactonizing enzyme C-terminal" evidence="5">
    <location>
        <begin position="166"/>
        <end position="259"/>
    </location>
</feature>
<dbReference type="InterPro" id="IPR036849">
    <property type="entry name" value="Enolase-like_C_sf"/>
</dbReference>
<evidence type="ECO:0000256" key="2">
    <source>
        <dbReference type="ARBA" id="ARBA00010339"/>
    </source>
</evidence>
<dbReference type="SUPFAM" id="SSF54826">
    <property type="entry name" value="Enolase N-terminal domain-like"/>
    <property type="match status" value="1"/>
</dbReference>
<reference evidence="6 7" key="1">
    <citation type="journal article" date="2014" name="BMC Genomics">
        <title>Comparison of environmental and isolate Sulfobacillus genomes reveals diverse carbon, sulfur, nitrogen, and hydrogen metabolisms.</title>
        <authorList>
            <person name="Justice N.B."/>
            <person name="Norman A."/>
            <person name="Brown C.T."/>
            <person name="Singh A."/>
            <person name="Thomas B.C."/>
            <person name="Banfield J.F."/>
        </authorList>
    </citation>
    <scope>NUCLEOTIDE SEQUENCE [LARGE SCALE GENOMIC DNA]</scope>
    <source>
        <strain evidence="6">AMDSBA1</strain>
    </source>
</reference>
<evidence type="ECO:0000256" key="1">
    <source>
        <dbReference type="ARBA" id="ARBA00001946"/>
    </source>
</evidence>
<dbReference type="SFLD" id="SFLDF00006">
    <property type="entry name" value="rhamnonate_dehydratase"/>
    <property type="match status" value="1"/>
</dbReference>
<dbReference type="NCBIfam" id="NF011968">
    <property type="entry name" value="PRK15440.1"/>
    <property type="match status" value="1"/>
</dbReference>
<dbReference type="Pfam" id="PF02746">
    <property type="entry name" value="MR_MLE_N"/>
    <property type="match status" value="1"/>
</dbReference>
<dbReference type="GO" id="GO:0050032">
    <property type="term" value="F:L-rhamnonate dehydratase activity"/>
    <property type="evidence" value="ECO:0007669"/>
    <property type="project" value="InterPro"/>
</dbReference>
<keyword evidence="3" id="KW-0479">Metal-binding</keyword>
<evidence type="ECO:0000256" key="4">
    <source>
        <dbReference type="ARBA" id="ARBA00022842"/>
    </source>
</evidence>
<dbReference type="GO" id="GO:0016052">
    <property type="term" value="P:carbohydrate catabolic process"/>
    <property type="evidence" value="ECO:0007669"/>
    <property type="project" value="TreeGrafter"/>
</dbReference>
<dbReference type="Gene3D" id="3.20.20.120">
    <property type="entry name" value="Enolase-like C-terminal domain"/>
    <property type="match status" value="1"/>
</dbReference>
<name>A0A2T2X9T7_9FIRM</name>
<dbReference type="Pfam" id="PF13378">
    <property type="entry name" value="MR_MLE_C"/>
    <property type="match status" value="1"/>
</dbReference>
<dbReference type="SFLD" id="SFLDS00001">
    <property type="entry name" value="Enolase"/>
    <property type="match status" value="1"/>
</dbReference>
<dbReference type="InterPro" id="IPR029065">
    <property type="entry name" value="Enolase_C-like"/>
</dbReference>
<sequence length="393" mass="43805">MKQAVKIVQLRTYTVAREGSDYHAQEAGHWIVGEIATPMSRYPEYRQSRSSWGLDVLGTVVVEVEASDGTTGFGVSTGGPLAAWIVSHHLSRFIVGQSPWNIEKMWDQMYRATFYYGRKGIVLNAISAVDLALWDLLGHIRQEPVYAMLGGAVKEEIPCYATGPRPDVAKAFGFIGGKLPLPYGPASGDEGLERNVALFRQAREQVGEEFWLMADCWMALDLPYAVELSRRLAPYHLKWIEECFPPDDFWAYQSFRKILGSQILVSTGEHEATRWGFKQLLESRAADFIQPDVSWCGGITELTKIADLADAFGVWVIPHGSSVYSYHFVMTRTNSPFAEFLMMHKDATEIVPMFSPLLAGEPVPQKGRIRLSDSPGFGVELNRSVLNPAGPLP</sequence>
<keyword evidence="4" id="KW-0460">Magnesium</keyword>
<dbReference type="InterPro" id="IPR013341">
    <property type="entry name" value="Mandelate_racemase_N_dom"/>
</dbReference>
<dbReference type="InterPro" id="IPR013342">
    <property type="entry name" value="Mandelate_racemase_C"/>
</dbReference>
<dbReference type="GO" id="GO:0000287">
    <property type="term" value="F:magnesium ion binding"/>
    <property type="evidence" value="ECO:0007669"/>
    <property type="project" value="TreeGrafter"/>
</dbReference>
<dbReference type="SFLD" id="SFLDG00179">
    <property type="entry name" value="mandelate_racemase"/>
    <property type="match status" value="1"/>
</dbReference>
<organism evidence="6 7">
    <name type="scientific">Sulfobacillus benefaciens</name>
    <dbReference type="NCBI Taxonomy" id="453960"/>
    <lineage>
        <taxon>Bacteria</taxon>
        <taxon>Bacillati</taxon>
        <taxon>Bacillota</taxon>
        <taxon>Clostridia</taxon>
        <taxon>Eubacteriales</taxon>
        <taxon>Clostridiales Family XVII. Incertae Sedis</taxon>
        <taxon>Sulfobacillus</taxon>
    </lineage>
</organism>
<evidence type="ECO:0000313" key="7">
    <source>
        <dbReference type="Proteomes" id="UP000242699"/>
    </source>
</evidence>
<dbReference type="SUPFAM" id="SSF51604">
    <property type="entry name" value="Enolase C-terminal domain-like"/>
    <property type="match status" value="1"/>
</dbReference>
<dbReference type="InterPro" id="IPR023444">
    <property type="entry name" value="L-Rhamnon_dehydrat"/>
</dbReference>
<protein>
    <submittedName>
        <fullName evidence="6">L-rhamnonate dehydratase</fullName>
    </submittedName>
</protein>
<dbReference type="InterPro" id="IPR046945">
    <property type="entry name" value="RHMD-like"/>
</dbReference>
<dbReference type="AlphaFoldDB" id="A0A2T2X9T7"/>
<accession>A0A2T2X9T7</accession>
<dbReference type="Proteomes" id="UP000242699">
    <property type="component" value="Unassembled WGS sequence"/>
</dbReference>
<dbReference type="Gene3D" id="3.30.390.10">
    <property type="entry name" value="Enolase-like, N-terminal domain"/>
    <property type="match status" value="1"/>
</dbReference>
<comment type="caution">
    <text evidence="6">The sequence shown here is derived from an EMBL/GenBank/DDBJ whole genome shotgun (WGS) entry which is preliminary data.</text>
</comment>
<dbReference type="EMBL" id="PXYT01000003">
    <property type="protein sequence ID" value="PSR31281.1"/>
    <property type="molecule type" value="Genomic_DNA"/>
</dbReference>
<evidence type="ECO:0000313" key="6">
    <source>
        <dbReference type="EMBL" id="PSR31281.1"/>
    </source>
</evidence>
<comment type="cofactor">
    <cofactor evidence="1">
        <name>Mg(2+)</name>
        <dbReference type="ChEBI" id="CHEBI:18420"/>
    </cofactor>
</comment>
<gene>
    <name evidence="6" type="ORF">C7B43_02620</name>
</gene>
<evidence type="ECO:0000259" key="5">
    <source>
        <dbReference type="SMART" id="SM00922"/>
    </source>
</evidence>
<dbReference type="PANTHER" id="PTHR13794:SF58">
    <property type="entry name" value="MITOCHONDRIAL ENOLASE SUPERFAMILY MEMBER 1"/>
    <property type="match status" value="1"/>
</dbReference>